<name>A0ACC2PMH2_9HYME</name>
<evidence type="ECO:0000313" key="1">
    <source>
        <dbReference type="EMBL" id="KAJ8684666.1"/>
    </source>
</evidence>
<organism evidence="1 2">
    <name type="scientific">Eretmocerus hayati</name>
    <dbReference type="NCBI Taxonomy" id="131215"/>
    <lineage>
        <taxon>Eukaryota</taxon>
        <taxon>Metazoa</taxon>
        <taxon>Ecdysozoa</taxon>
        <taxon>Arthropoda</taxon>
        <taxon>Hexapoda</taxon>
        <taxon>Insecta</taxon>
        <taxon>Pterygota</taxon>
        <taxon>Neoptera</taxon>
        <taxon>Endopterygota</taxon>
        <taxon>Hymenoptera</taxon>
        <taxon>Apocrita</taxon>
        <taxon>Proctotrupomorpha</taxon>
        <taxon>Chalcidoidea</taxon>
        <taxon>Aphelinidae</taxon>
        <taxon>Aphelininae</taxon>
        <taxon>Eretmocerus</taxon>
    </lineage>
</organism>
<comment type="caution">
    <text evidence="1">The sequence shown here is derived from an EMBL/GenBank/DDBJ whole genome shotgun (WGS) entry which is preliminary data.</text>
</comment>
<keyword evidence="2" id="KW-1185">Reference proteome</keyword>
<sequence length="245" mass="27555">MWNYTQKIIVISFMVDHDEFAKGHQTDLGPYGRITYRDMWDRLLQDVNQTGPPMTREQLKRHITLTSSNLDFSPNNVTLTFEQLLDNVDNNILDLASHELHEVPIDVDSSVGITSITKTEVQENLLEELPDAIRSLQDLRYLNVPSNILKSLPLGMSLLQKLKYLNVSANPLEGPLLEVAGSCKDSEDCNRCAGMVVSYLAAVKFQKESGDAAKKVTNIQSPYFLQNGNDADQDKENVLEEDEKA</sequence>
<proteinExistence type="predicted"/>
<accession>A0ACC2PMH2</accession>
<dbReference type="EMBL" id="CM056741">
    <property type="protein sequence ID" value="KAJ8684666.1"/>
    <property type="molecule type" value="Genomic_DNA"/>
</dbReference>
<evidence type="ECO:0000313" key="2">
    <source>
        <dbReference type="Proteomes" id="UP001239111"/>
    </source>
</evidence>
<dbReference type="Proteomes" id="UP001239111">
    <property type="component" value="Chromosome 1"/>
</dbReference>
<gene>
    <name evidence="1" type="ORF">QAD02_020459</name>
</gene>
<protein>
    <submittedName>
        <fullName evidence="1">Uncharacterized protein</fullName>
    </submittedName>
</protein>
<reference evidence="1" key="1">
    <citation type="submission" date="2023-04" db="EMBL/GenBank/DDBJ databases">
        <title>A chromosome-level genome assembly of the parasitoid wasp Eretmocerus hayati.</title>
        <authorList>
            <person name="Zhong Y."/>
            <person name="Liu S."/>
            <person name="Liu Y."/>
        </authorList>
    </citation>
    <scope>NUCLEOTIDE SEQUENCE</scope>
    <source>
        <strain evidence="1">ZJU_SS_LIU_2023</strain>
    </source>
</reference>